<name>A0ABR4BUX4_9HELO</name>
<protein>
    <recommendedName>
        <fullName evidence="3">Transposase</fullName>
    </recommendedName>
</protein>
<dbReference type="EMBL" id="JAZHXI010000020">
    <property type="protein sequence ID" value="KAL2060859.1"/>
    <property type="molecule type" value="Genomic_DNA"/>
</dbReference>
<organism evidence="1 2">
    <name type="scientific">Oculimacula yallundae</name>
    <dbReference type="NCBI Taxonomy" id="86028"/>
    <lineage>
        <taxon>Eukaryota</taxon>
        <taxon>Fungi</taxon>
        <taxon>Dikarya</taxon>
        <taxon>Ascomycota</taxon>
        <taxon>Pezizomycotina</taxon>
        <taxon>Leotiomycetes</taxon>
        <taxon>Helotiales</taxon>
        <taxon>Ploettnerulaceae</taxon>
        <taxon>Oculimacula</taxon>
    </lineage>
</organism>
<accession>A0ABR4BUX4</accession>
<evidence type="ECO:0000313" key="1">
    <source>
        <dbReference type="EMBL" id="KAL2060859.1"/>
    </source>
</evidence>
<feature type="non-terminal residue" evidence="1">
    <location>
        <position position="77"/>
    </location>
</feature>
<evidence type="ECO:0008006" key="3">
    <source>
        <dbReference type="Google" id="ProtNLM"/>
    </source>
</evidence>
<sequence length="77" mass="9005">MTSETWQLLEVEFRKGRIQRLLQPSDPTDENIRSEVRLTNRGAILFSFANHPQQACATWITNNNERHNKPTDIVLTR</sequence>
<keyword evidence="2" id="KW-1185">Reference proteome</keyword>
<dbReference type="Proteomes" id="UP001595075">
    <property type="component" value="Unassembled WGS sequence"/>
</dbReference>
<comment type="caution">
    <text evidence="1">The sequence shown here is derived from an EMBL/GenBank/DDBJ whole genome shotgun (WGS) entry which is preliminary data.</text>
</comment>
<proteinExistence type="predicted"/>
<reference evidence="1 2" key="1">
    <citation type="journal article" date="2024" name="Commun. Biol.">
        <title>Comparative genomic analysis of thermophilic fungi reveals convergent evolutionary adaptations and gene losses.</title>
        <authorList>
            <person name="Steindorff A.S."/>
            <person name="Aguilar-Pontes M.V."/>
            <person name="Robinson A.J."/>
            <person name="Andreopoulos B."/>
            <person name="LaButti K."/>
            <person name="Kuo A."/>
            <person name="Mondo S."/>
            <person name="Riley R."/>
            <person name="Otillar R."/>
            <person name="Haridas S."/>
            <person name="Lipzen A."/>
            <person name="Grimwood J."/>
            <person name="Schmutz J."/>
            <person name="Clum A."/>
            <person name="Reid I.D."/>
            <person name="Moisan M.C."/>
            <person name="Butler G."/>
            <person name="Nguyen T.T.M."/>
            <person name="Dewar K."/>
            <person name="Conant G."/>
            <person name="Drula E."/>
            <person name="Henrissat B."/>
            <person name="Hansel C."/>
            <person name="Singer S."/>
            <person name="Hutchinson M.I."/>
            <person name="de Vries R.P."/>
            <person name="Natvig D.O."/>
            <person name="Powell A.J."/>
            <person name="Tsang A."/>
            <person name="Grigoriev I.V."/>
        </authorList>
    </citation>
    <scope>NUCLEOTIDE SEQUENCE [LARGE SCALE GENOMIC DNA]</scope>
    <source>
        <strain evidence="1 2">CBS 494.80</strain>
    </source>
</reference>
<gene>
    <name evidence="1" type="ORF">VTL71DRAFT_8911</name>
</gene>
<evidence type="ECO:0000313" key="2">
    <source>
        <dbReference type="Proteomes" id="UP001595075"/>
    </source>
</evidence>